<sequence>MSRHTGRGLDDDATELSACSFPPRLTLGGAAVVPLSSRVFLCLPRPSLFSLLMAGSRRCSLGCWASRGISGQASASCVIRRHLVSAYGASRIGSPTHKYPQQGVIPVWSFPLISYWENIRSF</sequence>
<accession>A0A087GRG1</accession>
<dbReference type="AlphaFoldDB" id="A0A087GRG1"/>
<protein>
    <submittedName>
        <fullName evidence="1">Uncharacterized protein</fullName>
    </submittedName>
</protein>
<dbReference type="EMBL" id="CM002874">
    <property type="protein sequence ID" value="KFK32463.1"/>
    <property type="molecule type" value="Genomic_DNA"/>
</dbReference>
<dbReference type="Gramene" id="KFK32463">
    <property type="protein sequence ID" value="KFK32463"/>
    <property type="gene ID" value="AALP_AA6G245100"/>
</dbReference>
<proteinExistence type="predicted"/>
<gene>
    <name evidence="1" type="ordered locus">AALP_Aa6g245100</name>
</gene>
<evidence type="ECO:0000313" key="2">
    <source>
        <dbReference type="Proteomes" id="UP000029120"/>
    </source>
</evidence>
<evidence type="ECO:0000313" key="1">
    <source>
        <dbReference type="EMBL" id="KFK32463.1"/>
    </source>
</evidence>
<keyword evidence="2" id="KW-1185">Reference proteome</keyword>
<organism evidence="1 2">
    <name type="scientific">Arabis alpina</name>
    <name type="common">Alpine rock-cress</name>
    <dbReference type="NCBI Taxonomy" id="50452"/>
    <lineage>
        <taxon>Eukaryota</taxon>
        <taxon>Viridiplantae</taxon>
        <taxon>Streptophyta</taxon>
        <taxon>Embryophyta</taxon>
        <taxon>Tracheophyta</taxon>
        <taxon>Spermatophyta</taxon>
        <taxon>Magnoliopsida</taxon>
        <taxon>eudicotyledons</taxon>
        <taxon>Gunneridae</taxon>
        <taxon>Pentapetalae</taxon>
        <taxon>rosids</taxon>
        <taxon>malvids</taxon>
        <taxon>Brassicales</taxon>
        <taxon>Brassicaceae</taxon>
        <taxon>Arabideae</taxon>
        <taxon>Arabis</taxon>
    </lineage>
</organism>
<dbReference type="Proteomes" id="UP000029120">
    <property type="component" value="Chromosome 6"/>
</dbReference>
<name>A0A087GRG1_ARAAL</name>
<reference evidence="2" key="1">
    <citation type="journal article" date="2015" name="Nat. Plants">
        <title>Genome expansion of Arabis alpina linked with retrotransposition and reduced symmetric DNA methylation.</title>
        <authorList>
            <person name="Willing E.M."/>
            <person name="Rawat V."/>
            <person name="Mandakova T."/>
            <person name="Maumus F."/>
            <person name="James G.V."/>
            <person name="Nordstroem K.J."/>
            <person name="Becker C."/>
            <person name="Warthmann N."/>
            <person name="Chica C."/>
            <person name="Szarzynska B."/>
            <person name="Zytnicki M."/>
            <person name="Albani M.C."/>
            <person name="Kiefer C."/>
            <person name="Bergonzi S."/>
            <person name="Castaings L."/>
            <person name="Mateos J.L."/>
            <person name="Berns M.C."/>
            <person name="Bujdoso N."/>
            <person name="Piofczyk T."/>
            <person name="de Lorenzo L."/>
            <person name="Barrero-Sicilia C."/>
            <person name="Mateos I."/>
            <person name="Piednoel M."/>
            <person name="Hagmann J."/>
            <person name="Chen-Min-Tao R."/>
            <person name="Iglesias-Fernandez R."/>
            <person name="Schuster S.C."/>
            <person name="Alonso-Blanco C."/>
            <person name="Roudier F."/>
            <person name="Carbonero P."/>
            <person name="Paz-Ares J."/>
            <person name="Davis S.J."/>
            <person name="Pecinka A."/>
            <person name="Quesneville H."/>
            <person name="Colot V."/>
            <person name="Lysak M.A."/>
            <person name="Weigel D."/>
            <person name="Coupland G."/>
            <person name="Schneeberger K."/>
        </authorList>
    </citation>
    <scope>NUCLEOTIDE SEQUENCE [LARGE SCALE GENOMIC DNA]</scope>
    <source>
        <strain evidence="2">cv. Pajares</strain>
    </source>
</reference>